<organism evidence="14 15">
    <name type="scientific">Littorina saxatilis</name>
    <dbReference type="NCBI Taxonomy" id="31220"/>
    <lineage>
        <taxon>Eukaryota</taxon>
        <taxon>Metazoa</taxon>
        <taxon>Spiralia</taxon>
        <taxon>Lophotrochozoa</taxon>
        <taxon>Mollusca</taxon>
        <taxon>Gastropoda</taxon>
        <taxon>Caenogastropoda</taxon>
        <taxon>Littorinimorpha</taxon>
        <taxon>Littorinoidea</taxon>
        <taxon>Littorinidae</taxon>
        <taxon>Littorina</taxon>
    </lineage>
</organism>
<dbReference type="InterPro" id="IPR016159">
    <property type="entry name" value="Cullin_repeat-like_dom_sf"/>
</dbReference>
<dbReference type="Pfam" id="PF00888">
    <property type="entry name" value="Cullin"/>
    <property type="match status" value="1"/>
</dbReference>
<proteinExistence type="inferred from homology"/>
<dbReference type="SMART" id="SM00884">
    <property type="entry name" value="Cullin_Nedd8"/>
    <property type="match status" value="1"/>
</dbReference>
<evidence type="ECO:0000256" key="5">
    <source>
        <dbReference type="ARBA" id="ARBA00022553"/>
    </source>
</evidence>
<evidence type="ECO:0000256" key="8">
    <source>
        <dbReference type="ARBA" id="ARBA00022990"/>
    </source>
</evidence>
<keyword evidence="7" id="KW-0832">Ubl conjugation</keyword>
<dbReference type="FunFam" id="1.20.1310.10:FF:000022">
    <property type="entry name" value="Cullin-2 isoform 2"/>
    <property type="match status" value="1"/>
</dbReference>
<dbReference type="AlphaFoldDB" id="A0AAN9GIW5"/>
<evidence type="ECO:0000313" key="15">
    <source>
        <dbReference type="Proteomes" id="UP001374579"/>
    </source>
</evidence>
<evidence type="ECO:0000256" key="7">
    <source>
        <dbReference type="ARBA" id="ARBA00022843"/>
    </source>
</evidence>
<reference evidence="14 15" key="1">
    <citation type="submission" date="2024-02" db="EMBL/GenBank/DDBJ databases">
        <title>Chromosome-scale genome assembly of the rough periwinkle Littorina saxatilis.</title>
        <authorList>
            <person name="De Jode A."/>
            <person name="Faria R."/>
            <person name="Formenti G."/>
            <person name="Sims Y."/>
            <person name="Smith T.P."/>
            <person name="Tracey A."/>
            <person name="Wood J.M.D."/>
            <person name="Zagrodzka Z.B."/>
            <person name="Johannesson K."/>
            <person name="Butlin R.K."/>
            <person name="Leder E.H."/>
        </authorList>
    </citation>
    <scope>NUCLEOTIDE SEQUENCE [LARGE SCALE GENOMIC DNA]</scope>
    <source>
        <strain evidence="14">Snail1</strain>
        <tissue evidence="14">Muscle</tissue>
    </source>
</reference>
<dbReference type="FunFam" id="1.10.10.10:FF:000014">
    <property type="entry name" value="Cullin 1"/>
    <property type="match status" value="1"/>
</dbReference>
<evidence type="ECO:0000256" key="3">
    <source>
        <dbReference type="ARBA" id="ARBA00006019"/>
    </source>
</evidence>
<dbReference type="InterPro" id="IPR016157">
    <property type="entry name" value="Cullin_CS"/>
</dbReference>
<comment type="pathway">
    <text evidence="2">Protein modification; protein ubiquitination.</text>
</comment>
<dbReference type="FunFam" id="1.20.1310.10:FF:000016">
    <property type="entry name" value="Cullin 2"/>
    <property type="match status" value="1"/>
</dbReference>
<keyword evidence="8" id="KW-0007">Acetylation</keyword>
<dbReference type="SUPFAM" id="SSF74788">
    <property type="entry name" value="Cullin repeat-like"/>
    <property type="match status" value="1"/>
</dbReference>
<evidence type="ECO:0000313" key="14">
    <source>
        <dbReference type="EMBL" id="KAK7110117.1"/>
    </source>
</evidence>
<dbReference type="InterPro" id="IPR036390">
    <property type="entry name" value="WH_DNA-bd_sf"/>
</dbReference>
<keyword evidence="5" id="KW-0597">Phosphoprotein</keyword>
<evidence type="ECO:0000256" key="6">
    <source>
        <dbReference type="ARBA" id="ARBA00022786"/>
    </source>
</evidence>
<dbReference type="SUPFAM" id="SSF46785">
    <property type="entry name" value="Winged helix' DNA-binding domain"/>
    <property type="match status" value="1"/>
</dbReference>
<dbReference type="GO" id="GO:0031625">
    <property type="term" value="F:ubiquitin protein ligase binding"/>
    <property type="evidence" value="ECO:0007669"/>
    <property type="project" value="InterPro"/>
</dbReference>
<dbReference type="Pfam" id="PF26557">
    <property type="entry name" value="Cullin_AB"/>
    <property type="match status" value="1"/>
</dbReference>
<dbReference type="EMBL" id="JBAMIC010000003">
    <property type="protein sequence ID" value="KAK7110117.1"/>
    <property type="molecule type" value="Genomic_DNA"/>
</dbReference>
<name>A0AAN9GIW5_9CAEN</name>
<keyword evidence="4" id="KW-1017">Isopeptide bond</keyword>
<dbReference type="Pfam" id="PF10557">
    <property type="entry name" value="Cullin_Nedd8"/>
    <property type="match status" value="1"/>
</dbReference>
<accession>A0AAN9GIW5</accession>
<evidence type="ECO:0000256" key="10">
    <source>
        <dbReference type="ARBA" id="ARBA00069610"/>
    </source>
</evidence>
<dbReference type="Proteomes" id="UP001374579">
    <property type="component" value="Unassembled WGS sequence"/>
</dbReference>
<dbReference type="SMART" id="SM00182">
    <property type="entry name" value="CULLIN"/>
    <property type="match status" value="1"/>
</dbReference>
<dbReference type="InterPro" id="IPR059120">
    <property type="entry name" value="Cullin-like_AB"/>
</dbReference>
<keyword evidence="9" id="KW-0539">Nucleus</keyword>
<dbReference type="GO" id="GO:0006511">
    <property type="term" value="P:ubiquitin-dependent protein catabolic process"/>
    <property type="evidence" value="ECO:0007669"/>
    <property type="project" value="InterPro"/>
</dbReference>
<dbReference type="InterPro" id="IPR036388">
    <property type="entry name" value="WH-like_DNA-bd_sf"/>
</dbReference>
<dbReference type="InterPro" id="IPR045093">
    <property type="entry name" value="Cullin"/>
</dbReference>
<dbReference type="PANTHER" id="PTHR11932">
    <property type="entry name" value="CULLIN"/>
    <property type="match status" value="1"/>
</dbReference>
<dbReference type="InterPro" id="IPR001373">
    <property type="entry name" value="Cullin_N"/>
</dbReference>
<evidence type="ECO:0000259" key="13">
    <source>
        <dbReference type="PROSITE" id="PS50069"/>
    </source>
</evidence>
<dbReference type="FunFam" id="1.20.1310.10:FF:000012">
    <property type="entry name" value="Cullin 2"/>
    <property type="match status" value="1"/>
</dbReference>
<comment type="subcellular location">
    <subcellularLocation>
        <location evidence="1">Nucleus</location>
    </subcellularLocation>
</comment>
<sequence>MSLKPKRVEFDKIWPDVLKTIQGVITCGPVERQTWNERFSDVYKLCTALPEPQGDRLYTDTKAFLENHVKTLHAQVCASGHDVLSAYYRHWQNYSRGAGYLNQLYGYLNTTFIKKQKFSDADLNYGGFSVDNTDHMLEIGELALDIWRKHMIDPQKSTLTTLLLSDISADRQGHLVMESVVKGVVSSLVDVENYKKKQAMQLYEEMFENPFLRETGEYYRSEASRLKADCTCSEYMEKVLQRIDTENMRCTKFVHPTTIHKVNQECQQRMVADHLGFLHGETLEMVQKEKHKDLANMYKLLHPLHQGLSRLLECVEEHIRCTGLDAVNNLKQESLPSQFVEAVLEVHSHFSELIRKDFNNDQQFVGALDKACAAVINHKPAIKGPCKSPELLARYCDLLLKKSSKVVSESELDDRLARCITVFKYLDDKDIFQRFYARMLAKRLIYSLSQSMDAEEAMINKLKQACGYEFTNKLHRMFTDMSVSNDHNTGFQQHLQKQKIDLDISFSVMVLQAGAWPISGSQIFPFNIPQELEKTVRTFDSYYSGKFSGRKLTWLHNYCHGELKFNYLKRPYIVNVASYLMGILLTFNSSPTQSFTELASATGLPERELLRHLSSLCETKIIQAEDEVSESSVFTLNMNYSNKRTKFRINVAMSQRDTPQDVENTHSAVDDDRKMFVQAAIVRIMKARKVLKHNMLIQEVITQSTHRFHPNISMIKKCIETLIDKQYLERAPACPEEYSYVA</sequence>
<evidence type="ECO:0000256" key="2">
    <source>
        <dbReference type="ARBA" id="ARBA00004906"/>
    </source>
</evidence>
<evidence type="ECO:0000256" key="4">
    <source>
        <dbReference type="ARBA" id="ARBA00022499"/>
    </source>
</evidence>
<dbReference type="InterPro" id="IPR016158">
    <property type="entry name" value="Cullin_homology"/>
</dbReference>
<dbReference type="GO" id="GO:0031462">
    <property type="term" value="C:Cul2-RING ubiquitin ligase complex"/>
    <property type="evidence" value="ECO:0007669"/>
    <property type="project" value="UniProtKB-ARBA"/>
</dbReference>
<keyword evidence="6" id="KW-0833">Ubl conjugation pathway</keyword>
<comment type="similarity">
    <text evidence="3 11 12">Belongs to the cullin family.</text>
</comment>
<comment type="caution">
    <text evidence="14">The sequence shown here is derived from an EMBL/GenBank/DDBJ whole genome shotgun (WGS) entry which is preliminary data.</text>
</comment>
<dbReference type="FunFam" id="3.30.230.130:FF:000003">
    <property type="entry name" value="Cullin 2"/>
    <property type="match status" value="1"/>
</dbReference>
<feature type="domain" description="Cullin family profile" evidence="13">
    <location>
        <begin position="387"/>
        <end position="617"/>
    </location>
</feature>
<dbReference type="Gene3D" id="1.20.1310.10">
    <property type="entry name" value="Cullin Repeats"/>
    <property type="match status" value="4"/>
</dbReference>
<dbReference type="InterPro" id="IPR019559">
    <property type="entry name" value="Cullin_neddylation_domain"/>
</dbReference>
<evidence type="ECO:0000256" key="12">
    <source>
        <dbReference type="RuleBase" id="RU003829"/>
    </source>
</evidence>
<dbReference type="PROSITE" id="PS50069">
    <property type="entry name" value="CULLIN_2"/>
    <property type="match status" value="1"/>
</dbReference>
<protein>
    <recommendedName>
        <fullName evidence="10">Cullin-2</fullName>
    </recommendedName>
</protein>
<dbReference type="Gene3D" id="1.10.10.10">
    <property type="entry name" value="Winged helix-like DNA-binding domain superfamily/Winged helix DNA-binding domain"/>
    <property type="match status" value="1"/>
</dbReference>
<dbReference type="Gene3D" id="3.30.230.130">
    <property type="entry name" value="Cullin, Chain C, Domain 2"/>
    <property type="match status" value="1"/>
</dbReference>
<gene>
    <name evidence="14" type="ORF">V1264_014044</name>
</gene>
<dbReference type="SUPFAM" id="SSF75632">
    <property type="entry name" value="Cullin homology domain"/>
    <property type="match status" value="1"/>
</dbReference>
<dbReference type="GO" id="GO:0031981">
    <property type="term" value="C:nuclear lumen"/>
    <property type="evidence" value="ECO:0007669"/>
    <property type="project" value="UniProtKB-ARBA"/>
</dbReference>
<evidence type="ECO:0000256" key="9">
    <source>
        <dbReference type="ARBA" id="ARBA00023242"/>
    </source>
</evidence>
<keyword evidence="15" id="KW-1185">Reference proteome</keyword>
<dbReference type="InterPro" id="IPR036317">
    <property type="entry name" value="Cullin_homology_sf"/>
</dbReference>
<evidence type="ECO:0000256" key="11">
    <source>
        <dbReference type="PROSITE-ProRule" id="PRU00330"/>
    </source>
</evidence>
<dbReference type="PROSITE" id="PS01256">
    <property type="entry name" value="CULLIN_1"/>
    <property type="match status" value="1"/>
</dbReference>
<evidence type="ECO:0000256" key="1">
    <source>
        <dbReference type="ARBA" id="ARBA00004123"/>
    </source>
</evidence>